<dbReference type="Pfam" id="PF13639">
    <property type="entry name" value="zf-RING_2"/>
    <property type="match status" value="1"/>
</dbReference>
<reference evidence="15 16" key="1">
    <citation type="submission" date="2024-01" db="EMBL/GenBank/DDBJ databases">
        <title>The genomes of 5 underutilized Papilionoideae crops provide insights into root nodulation and disease resistanc.</title>
        <authorList>
            <person name="Jiang F."/>
        </authorList>
    </citation>
    <scope>NUCLEOTIDE SEQUENCE [LARGE SCALE GENOMIC DNA]</scope>
    <source>
        <strain evidence="15">JINMINGXINNONG_FW02</strain>
        <tissue evidence="15">Leaves</tissue>
    </source>
</reference>
<evidence type="ECO:0000313" key="15">
    <source>
        <dbReference type="EMBL" id="KAK7333794.1"/>
    </source>
</evidence>
<keyword evidence="5" id="KW-0812">Transmembrane</keyword>
<evidence type="ECO:0000256" key="7">
    <source>
        <dbReference type="ARBA" id="ARBA00022771"/>
    </source>
</evidence>
<evidence type="ECO:0000256" key="3">
    <source>
        <dbReference type="ARBA" id="ARBA00012483"/>
    </source>
</evidence>
<dbReference type="EC" id="2.3.2.27" evidence="3"/>
<evidence type="ECO:0000256" key="10">
    <source>
        <dbReference type="ARBA" id="ARBA00022989"/>
    </source>
</evidence>
<dbReference type="InterPro" id="IPR001841">
    <property type="entry name" value="Znf_RING"/>
</dbReference>
<dbReference type="GO" id="GO:0061630">
    <property type="term" value="F:ubiquitin protein ligase activity"/>
    <property type="evidence" value="ECO:0007669"/>
    <property type="project" value="UniProtKB-EC"/>
</dbReference>
<keyword evidence="8" id="KW-0833">Ubl conjugation pathway</keyword>
<keyword evidence="10" id="KW-1133">Transmembrane helix</keyword>
<evidence type="ECO:0000256" key="2">
    <source>
        <dbReference type="ARBA" id="ARBA00004141"/>
    </source>
</evidence>
<dbReference type="SMART" id="SM00184">
    <property type="entry name" value="RING"/>
    <property type="match status" value="1"/>
</dbReference>
<dbReference type="Proteomes" id="UP001374584">
    <property type="component" value="Unassembled WGS sequence"/>
</dbReference>
<dbReference type="EMBL" id="JAYMYR010000011">
    <property type="protein sequence ID" value="KAK7333794.1"/>
    <property type="molecule type" value="Genomic_DNA"/>
</dbReference>
<evidence type="ECO:0000313" key="14">
    <source>
        <dbReference type="EMBL" id="KAK7333793.1"/>
    </source>
</evidence>
<dbReference type="GO" id="GO:0008270">
    <property type="term" value="F:zinc ion binding"/>
    <property type="evidence" value="ECO:0007669"/>
    <property type="project" value="UniProtKB-KW"/>
</dbReference>
<evidence type="ECO:0000256" key="1">
    <source>
        <dbReference type="ARBA" id="ARBA00000900"/>
    </source>
</evidence>
<dbReference type="GO" id="GO:0016020">
    <property type="term" value="C:membrane"/>
    <property type="evidence" value="ECO:0007669"/>
    <property type="project" value="UniProtKB-SubCell"/>
</dbReference>
<keyword evidence="7 12" id="KW-0863">Zinc-finger</keyword>
<keyword evidence="16" id="KW-1185">Reference proteome</keyword>
<feature type="domain" description="RING-type" evidence="13">
    <location>
        <begin position="159"/>
        <end position="200"/>
    </location>
</feature>
<accession>A0AAN9LDF0</accession>
<evidence type="ECO:0000256" key="11">
    <source>
        <dbReference type="ARBA" id="ARBA00023136"/>
    </source>
</evidence>
<dbReference type="EMBL" id="JAYMYR010000011">
    <property type="protein sequence ID" value="KAK7333793.1"/>
    <property type="molecule type" value="Genomic_DNA"/>
</dbReference>
<evidence type="ECO:0000256" key="5">
    <source>
        <dbReference type="ARBA" id="ARBA00022692"/>
    </source>
</evidence>
<dbReference type="PANTHER" id="PTHR45977">
    <property type="entry name" value="TARGET OF ERK KINASE MPK-1"/>
    <property type="match status" value="1"/>
</dbReference>
<dbReference type="PANTHER" id="PTHR45977:SF13">
    <property type="entry name" value="GB|AAF27103.1"/>
    <property type="match status" value="1"/>
</dbReference>
<evidence type="ECO:0000256" key="9">
    <source>
        <dbReference type="ARBA" id="ARBA00022833"/>
    </source>
</evidence>
<dbReference type="AlphaFoldDB" id="A0AAN9LDF0"/>
<keyword evidence="11" id="KW-0472">Membrane</keyword>
<dbReference type="Gene3D" id="3.30.40.10">
    <property type="entry name" value="Zinc/RING finger domain, C3HC4 (zinc finger)"/>
    <property type="match status" value="1"/>
</dbReference>
<keyword evidence="9" id="KW-0862">Zinc</keyword>
<sequence>MQSQRYYYNVMRLNNQETTIVPGDTFNFHIKIVYHSVHTDPEGLQNLFSSLSIPSNDFFREGQIFLQSLFSGLSFTVESIEEVTEGVVSTVQELFEVGSIDDFLSLESQHRVIPLSVTIIILDAAGEESWQVYRMNEFNETMIKTFLKKRTVMEGSDNCCICLEDLNINCECYTMPCHHEFHLHCILTWLKTSPVCPLCRYPLPTLEN</sequence>
<keyword evidence="6" id="KW-0479">Metal-binding</keyword>
<evidence type="ECO:0000256" key="12">
    <source>
        <dbReference type="PROSITE-ProRule" id="PRU00175"/>
    </source>
</evidence>
<keyword evidence="4" id="KW-0808">Transferase</keyword>
<comment type="catalytic activity">
    <reaction evidence="1">
        <text>S-ubiquitinyl-[E2 ubiquitin-conjugating enzyme]-L-cysteine + [acceptor protein]-L-lysine = [E2 ubiquitin-conjugating enzyme]-L-cysteine + N(6)-ubiquitinyl-[acceptor protein]-L-lysine.</text>
        <dbReference type="EC" id="2.3.2.27"/>
    </reaction>
</comment>
<organism evidence="15 16">
    <name type="scientific">Phaseolus coccineus</name>
    <name type="common">Scarlet runner bean</name>
    <name type="synonym">Phaseolus multiflorus</name>
    <dbReference type="NCBI Taxonomy" id="3886"/>
    <lineage>
        <taxon>Eukaryota</taxon>
        <taxon>Viridiplantae</taxon>
        <taxon>Streptophyta</taxon>
        <taxon>Embryophyta</taxon>
        <taxon>Tracheophyta</taxon>
        <taxon>Spermatophyta</taxon>
        <taxon>Magnoliopsida</taxon>
        <taxon>eudicotyledons</taxon>
        <taxon>Gunneridae</taxon>
        <taxon>Pentapetalae</taxon>
        <taxon>rosids</taxon>
        <taxon>fabids</taxon>
        <taxon>Fabales</taxon>
        <taxon>Fabaceae</taxon>
        <taxon>Papilionoideae</taxon>
        <taxon>50 kb inversion clade</taxon>
        <taxon>NPAAA clade</taxon>
        <taxon>indigoferoid/millettioid clade</taxon>
        <taxon>Phaseoleae</taxon>
        <taxon>Phaseolus</taxon>
    </lineage>
</organism>
<dbReference type="SUPFAM" id="SSF57850">
    <property type="entry name" value="RING/U-box"/>
    <property type="match status" value="1"/>
</dbReference>
<evidence type="ECO:0000256" key="6">
    <source>
        <dbReference type="ARBA" id="ARBA00022723"/>
    </source>
</evidence>
<evidence type="ECO:0000313" key="16">
    <source>
        <dbReference type="Proteomes" id="UP001374584"/>
    </source>
</evidence>
<dbReference type="PROSITE" id="PS50089">
    <property type="entry name" value="ZF_RING_2"/>
    <property type="match status" value="1"/>
</dbReference>
<evidence type="ECO:0000256" key="8">
    <source>
        <dbReference type="ARBA" id="ARBA00022786"/>
    </source>
</evidence>
<protein>
    <recommendedName>
        <fullName evidence="3">RING-type E3 ubiquitin transferase</fullName>
        <ecNumber evidence="3">2.3.2.27</ecNumber>
    </recommendedName>
</protein>
<dbReference type="InterPro" id="IPR013083">
    <property type="entry name" value="Znf_RING/FYVE/PHD"/>
</dbReference>
<comment type="subcellular location">
    <subcellularLocation>
        <location evidence="2">Membrane</location>
        <topology evidence="2">Multi-pass membrane protein</topology>
    </subcellularLocation>
</comment>
<gene>
    <name evidence="14" type="ORF">VNO80_30572</name>
    <name evidence="15" type="ORF">VNO80_30573</name>
</gene>
<evidence type="ECO:0000256" key="4">
    <source>
        <dbReference type="ARBA" id="ARBA00022679"/>
    </source>
</evidence>
<evidence type="ECO:0000259" key="13">
    <source>
        <dbReference type="PROSITE" id="PS50089"/>
    </source>
</evidence>
<dbReference type="GO" id="GO:0006511">
    <property type="term" value="P:ubiquitin-dependent protein catabolic process"/>
    <property type="evidence" value="ECO:0007669"/>
    <property type="project" value="TreeGrafter"/>
</dbReference>
<dbReference type="GO" id="GO:0016567">
    <property type="term" value="P:protein ubiquitination"/>
    <property type="evidence" value="ECO:0007669"/>
    <property type="project" value="TreeGrafter"/>
</dbReference>
<proteinExistence type="predicted"/>
<dbReference type="GO" id="GO:0000325">
    <property type="term" value="C:plant-type vacuole"/>
    <property type="evidence" value="ECO:0007669"/>
    <property type="project" value="TreeGrafter"/>
</dbReference>
<name>A0AAN9LDF0_PHACN</name>
<comment type="caution">
    <text evidence="15">The sequence shown here is derived from an EMBL/GenBank/DDBJ whole genome shotgun (WGS) entry which is preliminary data.</text>
</comment>